<evidence type="ECO:0000313" key="1">
    <source>
        <dbReference type="EMBL" id="OJD22142.1"/>
    </source>
</evidence>
<dbReference type="Proteomes" id="UP000242791">
    <property type="component" value="Unassembled WGS sequence"/>
</dbReference>
<organism evidence="1 2">
    <name type="scientific">Blastomyces percursus</name>
    <dbReference type="NCBI Taxonomy" id="1658174"/>
    <lineage>
        <taxon>Eukaryota</taxon>
        <taxon>Fungi</taxon>
        <taxon>Dikarya</taxon>
        <taxon>Ascomycota</taxon>
        <taxon>Pezizomycotina</taxon>
        <taxon>Eurotiomycetes</taxon>
        <taxon>Eurotiomycetidae</taxon>
        <taxon>Onygenales</taxon>
        <taxon>Ajellomycetaceae</taxon>
        <taxon>Blastomyces</taxon>
    </lineage>
</organism>
<accession>A0A1J9Q0K0</accession>
<dbReference type="AlphaFoldDB" id="A0A1J9Q0K0"/>
<sequence length="118" mass="12316">MPYFSKPTRLTASPDSYLLLLRRRSHLPTPQPIASTLATCTAINTFKTTCANPTAAGGAYFVLGEFGMGESADVRGAAAVAVLDHDAVRIGRTGVSGVYFSGAGTNTGGLNIFNFSKL</sequence>
<comment type="caution">
    <text evidence="1">The sequence shown here is derived from an EMBL/GenBank/DDBJ whole genome shotgun (WGS) entry which is preliminary data.</text>
</comment>
<proteinExistence type="predicted"/>
<gene>
    <name evidence="1" type="ORF">ACJ73_06515</name>
</gene>
<name>A0A1J9Q0K0_9EURO</name>
<evidence type="ECO:0000313" key="2">
    <source>
        <dbReference type="Proteomes" id="UP000242791"/>
    </source>
</evidence>
<protein>
    <submittedName>
        <fullName evidence="1">Uncharacterized protein</fullName>
    </submittedName>
</protein>
<dbReference type="EMBL" id="LGTZ01001156">
    <property type="protein sequence ID" value="OJD22142.1"/>
    <property type="molecule type" value="Genomic_DNA"/>
</dbReference>
<keyword evidence="2" id="KW-1185">Reference proteome</keyword>
<reference evidence="1 2" key="1">
    <citation type="submission" date="2015-08" db="EMBL/GenBank/DDBJ databases">
        <title>Emmonsia species relationships and genome sequence.</title>
        <authorList>
            <person name="Cuomo C.A."/>
            <person name="Schwartz I.S."/>
            <person name="Kenyon C."/>
            <person name="De Hoog G.S."/>
            <person name="Govender N.P."/>
            <person name="Botha A."/>
            <person name="Moreno L."/>
            <person name="De Vries M."/>
            <person name="Munoz J.F."/>
            <person name="Stielow J.B."/>
        </authorList>
    </citation>
    <scope>NUCLEOTIDE SEQUENCE [LARGE SCALE GENOMIC DNA]</scope>
    <source>
        <strain evidence="1 2">EI222</strain>
    </source>
</reference>
<dbReference type="VEuPathDB" id="FungiDB:ACJ73_06515"/>